<dbReference type="Pfam" id="PF13607">
    <property type="entry name" value="Succ_CoA_lig"/>
    <property type="match status" value="1"/>
</dbReference>
<dbReference type="InterPro" id="IPR036291">
    <property type="entry name" value="NAD(P)-bd_dom_sf"/>
</dbReference>
<evidence type="ECO:0000259" key="4">
    <source>
        <dbReference type="SMART" id="SM00881"/>
    </source>
</evidence>
<dbReference type="PANTHER" id="PTHR11117:SF2">
    <property type="entry name" value="SUCCINATE--COA LIGASE [ADP_GDP-FORMING] SUBUNIT ALPHA, MITOCHONDRIAL"/>
    <property type="match status" value="1"/>
</dbReference>
<dbReference type="GO" id="GO:0004775">
    <property type="term" value="F:succinate-CoA ligase (ADP-forming) activity"/>
    <property type="evidence" value="ECO:0007669"/>
    <property type="project" value="UniProtKB-EC"/>
</dbReference>
<evidence type="ECO:0000313" key="6">
    <source>
        <dbReference type="Proteomes" id="UP000036356"/>
    </source>
</evidence>
<name>A0A0J1FQY2_9FIRM</name>
<dbReference type="GO" id="GO:0004776">
    <property type="term" value="F:succinate-CoA ligase (GDP-forming) activity"/>
    <property type="evidence" value="ECO:0007669"/>
    <property type="project" value="TreeGrafter"/>
</dbReference>
<comment type="caution">
    <text evidence="5">The sequence shown here is derived from an EMBL/GenBank/DDBJ whole genome shotgun (WGS) entry which is preliminary data.</text>
</comment>
<reference evidence="5 6" key="1">
    <citation type="submission" date="2015-06" db="EMBL/GenBank/DDBJ databases">
        <title>Draft genome of the moderately acidophilic sulfate reducer Candidatus Desulfosporosinus acididurans strain M1.</title>
        <authorList>
            <person name="Poehlein A."/>
            <person name="Petzsch P."/>
            <person name="Johnson B.D."/>
            <person name="Schloemann M."/>
            <person name="Daniel R."/>
            <person name="Muehling M."/>
        </authorList>
    </citation>
    <scope>NUCLEOTIDE SEQUENCE [LARGE SCALE GENOMIC DNA]</scope>
    <source>
        <strain evidence="5 6">M1</strain>
    </source>
</reference>
<dbReference type="PIRSF" id="PIRSF001553">
    <property type="entry name" value="SucCS_alpha"/>
    <property type="match status" value="1"/>
</dbReference>
<dbReference type="InterPro" id="IPR032875">
    <property type="entry name" value="Succ_CoA_lig_flav_dom"/>
</dbReference>
<evidence type="ECO:0000256" key="2">
    <source>
        <dbReference type="ARBA" id="ARBA00022741"/>
    </source>
</evidence>
<evidence type="ECO:0000256" key="1">
    <source>
        <dbReference type="ARBA" id="ARBA00022598"/>
    </source>
</evidence>
<dbReference type="PATRIC" id="fig|476652.3.peg.2015"/>
<organism evidence="5 6">
    <name type="scientific">Desulfosporosinus acididurans</name>
    <dbReference type="NCBI Taxonomy" id="476652"/>
    <lineage>
        <taxon>Bacteria</taxon>
        <taxon>Bacillati</taxon>
        <taxon>Bacillota</taxon>
        <taxon>Clostridia</taxon>
        <taxon>Eubacteriales</taxon>
        <taxon>Desulfitobacteriaceae</taxon>
        <taxon>Desulfosporosinus</taxon>
    </lineage>
</organism>
<dbReference type="SUPFAM" id="SSF51735">
    <property type="entry name" value="NAD(P)-binding Rossmann-fold domains"/>
    <property type="match status" value="1"/>
</dbReference>
<dbReference type="UniPathway" id="UPA00223">
    <property type="reaction ID" value="UER00999"/>
</dbReference>
<dbReference type="GO" id="GO:0009361">
    <property type="term" value="C:succinate-CoA ligase complex (ADP-forming)"/>
    <property type="evidence" value="ECO:0007669"/>
    <property type="project" value="TreeGrafter"/>
</dbReference>
<keyword evidence="1 5" id="KW-0436">Ligase</keyword>
<dbReference type="SMART" id="SM00881">
    <property type="entry name" value="CoA_binding"/>
    <property type="match status" value="1"/>
</dbReference>
<dbReference type="InterPro" id="IPR016102">
    <property type="entry name" value="Succinyl-CoA_synth-like"/>
</dbReference>
<protein>
    <submittedName>
        <fullName evidence="5">Succinyl-CoA ligase [ADP-forming] subunit alpha</fullName>
        <ecNumber evidence="5">6.2.1.5</ecNumber>
    </submittedName>
</protein>
<dbReference type="EC" id="6.2.1.5" evidence="5"/>
<dbReference type="AlphaFoldDB" id="A0A0J1FQY2"/>
<evidence type="ECO:0000313" key="5">
    <source>
        <dbReference type="EMBL" id="KLU65909.1"/>
    </source>
</evidence>
<keyword evidence="2" id="KW-0547">Nucleotide-binding</keyword>
<sequence length="298" mass="31543">MGILISKGTKVIVQGITGREGSVRTNYMKEYGTKLIGGTSPGKAGEEIHGVPVYNTVKEIAREHGEIDFSVLFVPGRGLKTAVMEAADAGVKYIIPCVEGTPIHDIMEMIAYAQMKGSRVIGPGSIGIITPGEAVVGWLGGNVDWANKFFQRGNIGVFSRSGGQSGTIPWVLREGGFGVSTVVHTGTEPVLGTSMADLLPYFEADPETAGVAVYAEIGGSQEEECAEVIASGRFTKPFVIYVAGAWAPEGQRFSHASNIVERGRGSAKSKIDAIKKAGGYVAETPTDIPKILREKIKV</sequence>
<feature type="domain" description="CoA-binding" evidence="4">
    <location>
        <begin position="4"/>
        <end position="101"/>
    </location>
</feature>
<dbReference type="Pfam" id="PF02629">
    <property type="entry name" value="CoA_binding"/>
    <property type="match status" value="1"/>
</dbReference>
<dbReference type="GO" id="GO:0000166">
    <property type="term" value="F:nucleotide binding"/>
    <property type="evidence" value="ECO:0007669"/>
    <property type="project" value="UniProtKB-KW"/>
</dbReference>
<dbReference type="SUPFAM" id="SSF52210">
    <property type="entry name" value="Succinyl-CoA synthetase domains"/>
    <property type="match status" value="1"/>
</dbReference>
<dbReference type="Gene3D" id="3.40.50.261">
    <property type="entry name" value="Succinyl-CoA synthetase domains"/>
    <property type="match status" value="1"/>
</dbReference>
<gene>
    <name evidence="5" type="primary">sucD</name>
    <name evidence="5" type="ORF">DEAC_c19480</name>
</gene>
<accession>A0A0J1FQY2</accession>
<dbReference type="RefSeq" id="WP_047809830.1">
    <property type="nucleotide sequence ID" value="NZ_LDZY01000006.1"/>
</dbReference>
<evidence type="ECO:0000256" key="3">
    <source>
        <dbReference type="PIRSR" id="PIRSR001553-1"/>
    </source>
</evidence>
<dbReference type="GO" id="GO:0006099">
    <property type="term" value="P:tricarboxylic acid cycle"/>
    <property type="evidence" value="ECO:0007669"/>
    <property type="project" value="UniProtKB-UniPathway"/>
</dbReference>
<dbReference type="PANTHER" id="PTHR11117">
    <property type="entry name" value="SUCCINYL-COA LIGASE SUBUNIT ALPHA"/>
    <property type="match status" value="1"/>
</dbReference>
<keyword evidence="6" id="KW-1185">Reference proteome</keyword>
<proteinExistence type="predicted"/>
<dbReference type="STRING" id="476652.DEAC_c19480"/>
<feature type="active site" description="Tele-phosphohistidine intermediate" evidence="3">
    <location>
        <position position="255"/>
    </location>
</feature>
<dbReference type="PRINTS" id="PR01798">
    <property type="entry name" value="SCOASYNTHASE"/>
</dbReference>
<dbReference type="EMBL" id="LDZY01000006">
    <property type="protein sequence ID" value="KLU65909.1"/>
    <property type="molecule type" value="Genomic_DNA"/>
</dbReference>
<dbReference type="Gene3D" id="3.40.50.720">
    <property type="entry name" value="NAD(P)-binding Rossmann-like Domain"/>
    <property type="match status" value="1"/>
</dbReference>
<dbReference type="Proteomes" id="UP000036356">
    <property type="component" value="Unassembled WGS sequence"/>
</dbReference>
<dbReference type="InterPro" id="IPR003781">
    <property type="entry name" value="CoA-bd"/>
</dbReference>
<dbReference type="InterPro" id="IPR005810">
    <property type="entry name" value="CoA_lig_alpha"/>
</dbReference>